<dbReference type="PROSITE" id="PS50111">
    <property type="entry name" value="CHEMOTAXIS_TRANSDUC_2"/>
    <property type="match status" value="1"/>
</dbReference>
<evidence type="ECO:0000256" key="2">
    <source>
        <dbReference type="ARBA" id="ARBA00022475"/>
    </source>
</evidence>
<keyword evidence="17" id="KW-1185">Reference proteome</keyword>
<evidence type="ECO:0000256" key="6">
    <source>
        <dbReference type="ARBA" id="ARBA00023136"/>
    </source>
</evidence>
<dbReference type="Pfam" id="PF01590">
    <property type="entry name" value="GAF"/>
    <property type="match status" value="1"/>
</dbReference>
<dbReference type="CDD" id="cd06225">
    <property type="entry name" value="HAMP"/>
    <property type="match status" value="2"/>
</dbReference>
<proteinExistence type="inferred from homology"/>
<dbReference type="Pfam" id="PF02743">
    <property type="entry name" value="dCache_1"/>
    <property type="match status" value="1"/>
</dbReference>
<dbReference type="CDD" id="cd11386">
    <property type="entry name" value="MCP_signal"/>
    <property type="match status" value="1"/>
</dbReference>
<dbReference type="InterPro" id="IPR029151">
    <property type="entry name" value="Sensor-like_sf"/>
</dbReference>
<dbReference type="Pfam" id="PF00672">
    <property type="entry name" value="HAMP"/>
    <property type="match status" value="2"/>
</dbReference>
<feature type="domain" description="HAMP" evidence="15">
    <location>
        <begin position="404"/>
        <end position="456"/>
    </location>
</feature>
<evidence type="ECO:0000259" key="14">
    <source>
        <dbReference type="PROSITE" id="PS50111"/>
    </source>
</evidence>
<evidence type="ECO:0000259" key="13">
    <source>
        <dbReference type="PROSITE" id="PS50046"/>
    </source>
</evidence>
<dbReference type="Proteomes" id="UP000003835">
    <property type="component" value="Unassembled WGS sequence"/>
</dbReference>
<keyword evidence="6 12" id="KW-0472">Membrane</keyword>
<evidence type="ECO:0000256" key="4">
    <source>
        <dbReference type="ARBA" id="ARBA00022692"/>
    </source>
</evidence>
<dbReference type="GO" id="GO:0005886">
    <property type="term" value="C:plasma membrane"/>
    <property type="evidence" value="ECO:0007669"/>
    <property type="project" value="UniProtKB-SubCell"/>
</dbReference>
<dbReference type="CDD" id="cd12914">
    <property type="entry name" value="PDC1_DGC_like"/>
    <property type="match status" value="1"/>
</dbReference>
<comment type="subcellular location">
    <subcellularLocation>
        <location evidence="1">Cell membrane</location>
        <topology evidence="1">Multi-pass membrane protein</topology>
    </subcellularLocation>
</comment>
<reference evidence="16 17" key="1">
    <citation type="submission" date="2008-07" db="EMBL/GenBank/DDBJ databases">
        <authorList>
            <person name="Tandeau de Marsac N."/>
            <person name="Ferriera S."/>
            <person name="Johnson J."/>
            <person name="Kravitz S."/>
            <person name="Beeson K."/>
            <person name="Sutton G."/>
            <person name="Rogers Y.-H."/>
            <person name="Friedman R."/>
            <person name="Frazier M."/>
            <person name="Venter J.C."/>
        </authorList>
    </citation>
    <scope>NUCLEOTIDE SEQUENCE [LARGE SCALE GENOMIC DNA]</scope>
    <source>
        <strain evidence="16 17">PCC 7420</strain>
    </source>
</reference>
<feature type="region of interest" description="Disordered" evidence="11">
    <location>
        <begin position="28"/>
        <end position="68"/>
    </location>
</feature>
<keyword evidence="4 12" id="KW-0812">Transmembrane</keyword>
<dbReference type="SMART" id="SM00283">
    <property type="entry name" value="MA"/>
    <property type="match status" value="1"/>
</dbReference>
<dbReference type="InterPro" id="IPR003018">
    <property type="entry name" value="GAF"/>
</dbReference>
<comment type="similarity">
    <text evidence="8">Belongs to the methyl-accepting chemotaxis (MCP) protein family.</text>
</comment>
<dbReference type="PANTHER" id="PTHR32089:SF114">
    <property type="entry name" value="METHYL-ACCEPTING CHEMOTAXIS PROTEIN MCPB"/>
    <property type="match status" value="1"/>
</dbReference>
<evidence type="ECO:0000256" key="1">
    <source>
        <dbReference type="ARBA" id="ARBA00004651"/>
    </source>
</evidence>
<dbReference type="GO" id="GO:0007165">
    <property type="term" value="P:signal transduction"/>
    <property type="evidence" value="ECO:0007669"/>
    <property type="project" value="UniProtKB-KW"/>
</dbReference>
<dbReference type="PROSITE" id="PS50046">
    <property type="entry name" value="PHYTOCHROME_2"/>
    <property type="match status" value="1"/>
</dbReference>
<dbReference type="InterPro" id="IPR033479">
    <property type="entry name" value="dCache_1"/>
</dbReference>
<feature type="transmembrane region" description="Helical" evidence="12">
    <location>
        <begin position="101"/>
        <end position="122"/>
    </location>
</feature>
<dbReference type="InterPro" id="IPR016132">
    <property type="entry name" value="Phyto_chromo_attachment"/>
</dbReference>
<dbReference type="PRINTS" id="PR00260">
    <property type="entry name" value="CHEMTRNSDUCR"/>
</dbReference>
<dbReference type="eggNOG" id="COG2203">
    <property type="taxonomic scope" value="Bacteria"/>
</dbReference>
<dbReference type="SMART" id="SM00065">
    <property type="entry name" value="GAF"/>
    <property type="match status" value="1"/>
</dbReference>
<dbReference type="Gene3D" id="3.30.450.40">
    <property type="match status" value="1"/>
</dbReference>
<dbReference type="HOGENOM" id="CLU_000445_50_2_3"/>
<dbReference type="Gene3D" id="3.30.450.20">
    <property type="entry name" value="PAS domain"/>
    <property type="match status" value="1"/>
</dbReference>
<dbReference type="Pfam" id="PF00015">
    <property type="entry name" value="MCPsignal"/>
    <property type="match status" value="1"/>
</dbReference>
<evidence type="ECO:0000256" key="12">
    <source>
        <dbReference type="SAM" id="Phobius"/>
    </source>
</evidence>
<evidence type="ECO:0000256" key="9">
    <source>
        <dbReference type="PROSITE-ProRule" id="PRU00284"/>
    </source>
</evidence>
<dbReference type="SMART" id="SM00304">
    <property type="entry name" value="HAMP"/>
    <property type="match status" value="3"/>
</dbReference>
<dbReference type="FunFam" id="1.10.287.950:FF:000001">
    <property type="entry name" value="Methyl-accepting chemotaxis sensory transducer"/>
    <property type="match status" value="1"/>
</dbReference>
<keyword evidence="10" id="KW-0175">Coiled coil</keyword>
<feature type="domain" description="Methyl-accepting transducer" evidence="14">
    <location>
        <begin position="699"/>
        <end position="935"/>
    </location>
</feature>
<keyword evidence="7 9" id="KW-0807">Transducer</keyword>
<dbReference type="EMBL" id="DS989845">
    <property type="protein sequence ID" value="EDX76705.1"/>
    <property type="molecule type" value="Genomic_DNA"/>
</dbReference>
<dbReference type="eggNOG" id="COG0840">
    <property type="taxonomic scope" value="Bacteria"/>
</dbReference>
<dbReference type="SUPFAM" id="SSF58104">
    <property type="entry name" value="Methyl-accepting chemotaxis protein (MCP) signaling domain"/>
    <property type="match status" value="1"/>
</dbReference>
<evidence type="ECO:0000256" key="11">
    <source>
        <dbReference type="SAM" id="MobiDB-lite"/>
    </source>
</evidence>
<keyword evidence="2" id="KW-1003">Cell membrane</keyword>
<keyword evidence="3" id="KW-0145">Chemotaxis</keyword>
<dbReference type="AlphaFoldDB" id="B4VM53"/>
<evidence type="ECO:0000313" key="17">
    <source>
        <dbReference type="Proteomes" id="UP000003835"/>
    </source>
</evidence>
<feature type="coiled-coil region" evidence="10">
    <location>
        <begin position="843"/>
        <end position="870"/>
    </location>
</feature>
<dbReference type="GO" id="GO:0006935">
    <property type="term" value="P:chemotaxis"/>
    <property type="evidence" value="ECO:0007669"/>
    <property type="project" value="UniProtKB-KW"/>
</dbReference>
<feature type="domain" description="Phytochrome chromophore attachment site" evidence="13">
    <location>
        <begin position="481"/>
        <end position="617"/>
    </location>
</feature>
<feature type="domain" description="HAMP" evidence="15">
    <location>
        <begin position="643"/>
        <end position="694"/>
    </location>
</feature>
<evidence type="ECO:0000313" key="16">
    <source>
        <dbReference type="EMBL" id="EDX76705.1"/>
    </source>
</evidence>
<evidence type="ECO:0000256" key="5">
    <source>
        <dbReference type="ARBA" id="ARBA00022989"/>
    </source>
</evidence>
<gene>
    <name evidence="16" type="ORF">MC7420_1708</name>
</gene>
<dbReference type="InterPro" id="IPR029016">
    <property type="entry name" value="GAF-like_dom_sf"/>
</dbReference>
<evidence type="ECO:0000256" key="3">
    <source>
        <dbReference type="ARBA" id="ARBA00022500"/>
    </source>
</evidence>
<organism evidence="16 17">
    <name type="scientific">Coleofasciculus chthonoplastes PCC 7420</name>
    <dbReference type="NCBI Taxonomy" id="118168"/>
    <lineage>
        <taxon>Bacteria</taxon>
        <taxon>Bacillati</taxon>
        <taxon>Cyanobacteriota</taxon>
        <taxon>Cyanophyceae</taxon>
        <taxon>Coleofasciculales</taxon>
        <taxon>Coleofasciculaceae</taxon>
        <taxon>Coleofasciculus</taxon>
    </lineage>
</organism>
<dbReference type="GO" id="GO:0004888">
    <property type="term" value="F:transmembrane signaling receptor activity"/>
    <property type="evidence" value="ECO:0007669"/>
    <property type="project" value="InterPro"/>
</dbReference>
<evidence type="ECO:0000259" key="15">
    <source>
        <dbReference type="PROSITE" id="PS50885"/>
    </source>
</evidence>
<feature type="compositionally biased region" description="Polar residues" evidence="11">
    <location>
        <begin position="36"/>
        <end position="46"/>
    </location>
</feature>
<keyword evidence="5 12" id="KW-1133">Transmembrane helix</keyword>
<dbReference type="PANTHER" id="PTHR32089">
    <property type="entry name" value="METHYL-ACCEPTING CHEMOTAXIS PROTEIN MCPB"/>
    <property type="match status" value="1"/>
</dbReference>
<dbReference type="InterPro" id="IPR003660">
    <property type="entry name" value="HAMP_dom"/>
</dbReference>
<feature type="coiled-coil region" evidence="10">
    <location>
        <begin position="627"/>
        <end position="655"/>
    </location>
</feature>
<evidence type="ECO:0000256" key="7">
    <source>
        <dbReference type="ARBA" id="ARBA00023224"/>
    </source>
</evidence>
<dbReference type="SUPFAM" id="SSF103190">
    <property type="entry name" value="Sensory domain-like"/>
    <property type="match status" value="1"/>
</dbReference>
<evidence type="ECO:0000256" key="10">
    <source>
        <dbReference type="SAM" id="Coils"/>
    </source>
</evidence>
<dbReference type="PROSITE" id="PS50885">
    <property type="entry name" value="HAMP"/>
    <property type="match status" value="2"/>
</dbReference>
<protein>
    <submittedName>
        <fullName evidence="16">Methyl-accepting chemotaxis protein signaling domain</fullName>
    </submittedName>
</protein>
<sequence>MNSHKSSFEQFANFSVFCIKEVRFMTRLSPKPDTNGRGSYSQNLPPETQPYSSDYPPSMPYRTSGTADQSLPKLPALEAMGKTPEQRSNRRGLLSSLRSKAIGLALAIGTLPVLAVGATAYFTASGGMYKQVVSNEQTNTIDLEDKLEAFMAERYSDIQVMAEVPVFNNAELVKSTPKAEKERLLNAYEKLYGSYDSIGVFDLQGNVLAQSDSGEILENHSDRDYFQEVLRTDQIYITEPRLSETTNRYGIYIAAPIKDSVTGKTIGIIRTREPMERVNGIFGVTKERQQEFHLIDSSGNVVAAEDPNDVGQTFEEKFPKLYSQVQQNQAEILTIVEQRTGREDVITYAPTENLAELYNLNWALIIVRPSEVAFAPQRNMLWTLGLGTGGAALMVGAVATFVAGNATRPIVDAAGAVSKIGQGDLDTRLQVKGDDELATLGANINDMAGQLEVFIQEQELAAEQARLLADITGSRTLKSQEIRDLFQKAVEETRKILKAERVMIFQFNPDGSSYVAAESVAMGWPRSLNDKMEELTLSEERRQTYKEARVVATNHVFEADLVPEEQKLMARLGVKANLEVPILHEGQPFALIMANQCSVPREWQTAEVNFFKQLGGQIGLVIDRVMLLETTDKLAQEQRELKEGLQQRALELLKEVDPISKGDLTIRARVTADEIGTVADSYNATVGNLRKIVEQVQKAATQVATTTSSNEVAVQSLSQEALMQAEQISYALSRAQEMAETVRMVAAHAEQAELAVQEASQTVAEGDDNMNRTVEGILAIRETVAETAKKVKHLGESSQKISTVVNLISTFAAQTNLLALNASIEAARAGEEGRGFAVVADEVRALARQSAEATAEIEKLVAAIQGETNEVVAAMEAGTEQVVTGTKLVDETRASLNKIATASNQINQLVEAIANATVVQSRASEDVTQTMTNVADIAARTSEEAGFVSSSFEQLRKVAQALQSDVGQFKLK</sequence>
<dbReference type="InterPro" id="IPR004089">
    <property type="entry name" value="MCPsignal_dom"/>
</dbReference>
<dbReference type="Gene3D" id="6.10.340.10">
    <property type="match status" value="1"/>
</dbReference>
<dbReference type="SUPFAM" id="SSF55781">
    <property type="entry name" value="GAF domain-like"/>
    <property type="match status" value="1"/>
</dbReference>
<dbReference type="SUPFAM" id="SSF158472">
    <property type="entry name" value="HAMP domain-like"/>
    <property type="match status" value="1"/>
</dbReference>
<accession>B4VM53</accession>
<dbReference type="STRING" id="118168.MC7420_1708"/>
<name>B4VM53_9CYAN</name>
<dbReference type="InterPro" id="IPR004090">
    <property type="entry name" value="Chemotax_Me-accpt_rcpt"/>
</dbReference>
<evidence type="ECO:0000256" key="8">
    <source>
        <dbReference type="ARBA" id="ARBA00029447"/>
    </source>
</evidence>
<dbReference type="Gene3D" id="1.10.287.950">
    <property type="entry name" value="Methyl-accepting chemotaxis protein"/>
    <property type="match status" value="1"/>
</dbReference>